<keyword evidence="3" id="KW-0809">Transit peptide</keyword>
<dbReference type="RefSeq" id="WP_013420219.1">
    <property type="nucleotide sequence ID" value="NC_014664.1"/>
</dbReference>
<dbReference type="STRING" id="648757.Rvan_2627"/>
<dbReference type="HOGENOM" id="CLU_086329_1_1_5"/>
<dbReference type="eggNOG" id="COG4395">
    <property type="taxonomic scope" value="Bacteria"/>
</dbReference>
<protein>
    <submittedName>
        <fullName evidence="7">Import inner membrane translocase subunit Tim44</fullName>
    </submittedName>
</protein>
<name>E3I6X3_RHOVT</name>
<dbReference type="NCBIfam" id="NF033779">
    <property type="entry name" value="Tim44_TimA_adap"/>
    <property type="match status" value="1"/>
</dbReference>
<dbReference type="PANTHER" id="PTHR10721">
    <property type="entry name" value="MITOCHONDRIAL IMPORT INNER MEMBRANE TRANSLOCASE SUBUNIT TIM44"/>
    <property type="match status" value="1"/>
</dbReference>
<evidence type="ECO:0000256" key="5">
    <source>
        <dbReference type="SAM" id="MobiDB-lite"/>
    </source>
</evidence>
<dbReference type="GO" id="GO:0030150">
    <property type="term" value="P:protein import into mitochondrial matrix"/>
    <property type="evidence" value="ECO:0007669"/>
    <property type="project" value="TreeGrafter"/>
</dbReference>
<evidence type="ECO:0000313" key="7">
    <source>
        <dbReference type="EMBL" id="ADP71841.1"/>
    </source>
</evidence>
<dbReference type="PANTHER" id="PTHR10721:SF1">
    <property type="entry name" value="MITOCHONDRIAL IMPORT INNER MEMBRANE TRANSLOCASE SUBUNIT TIM44"/>
    <property type="match status" value="1"/>
</dbReference>
<dbReference type="EMBL" id="CP002292">
    <property type="protein sequence ID" value="ADP71841.1"/>
    <property type="molecule type" value="Genomic_DNA"/>
</dbReference>
<dbReference type="InterPro" id="IPR016985">
    <property type="entry name" value="UCP031890_Tim44-rel"/>
</dbReference>
<comment type="similarity">
    <text evidence="2">Belongs to the Tim44 family.</text>
</comment>
<evidence type="ECO:0000256" key="1">
    <source>
        <dbReference type="ARBA" id="ARBA00004370"/>
    </source>
</evidence>
<proteinExistence type="inferred from homology"/>
<feature type="compositionally biased region" description="Low complexity" evidence="5">
    <location>
        <begin position="62"/>
        <end position="72"/>
    </location>
</feature>
<reference evidence="8" key="1">
    <citation type="journal article" date="2011" name="J. Bacteriol.">
        <title>Genome sequences of eight morphologically diverse alphaproteobacteria.</title>
        <authorList>
            <consortium name="US DOE Joint Genome Institute"/>
            <person name="Brown P.J."/>
            <person name="Kysela D.T."/>
            <person name="Buechlein A."/>
            <person name="Hemmerich C."/>
            <person name="Brun Y.V."/>
        </authorList>
    </citation>
    <scope>NUCLEOTIDE SEQUENCE [LARGE SCALE GENOMIC DNA]</scope>
    <source>
        <strain evidence="8">ATCC 17100 / ATH 3.1.1 / DSM 162 / LMG 4299</strain>
    </source>
</reference>
<dbReference type="SUPFAM" id="SSF54427">
    <property type="entry name" value="NTF2-like"/>
    <property type="match status" value="1"/>
</dbReference>
<organism evidence="7 8">
    <name type="scientific">Rhodomicrobium vannielii (strain ATCC 17100 / DSM 162 / LMG 4299 / NCIMB 10020 / ATH 3.1.1)</name>
    <dbReference type="NCBI Taxonomy" id="648757"/>
    <lineage>
        <taxon>Bacteria</taxon>
        <taxon>Pseudomonadati</taxon>
        <taxon>Pseudomonadota</taxon>
        <taxon>Alphaproteobacteria</taxon>
        <taxon>Hyphomicrobiales</taxon>
        <taxon>Hyphomicrobiaceae</taxon>
        <taxon>Rhodomicrobium</taxon>
    </lineage>
</organism>
<feature type="region of interest" description="Disordered" evidence="5">
    <location>
        <begin position="39"/>
        <end position="78"/>
    </location>
</feature>
<evidence type="ECO:0000256" key="3">
    <source>
        <dbReference type="ARBA" id="ARBA00022946"/>
    </source>
</evidence>
<dbReference type="InterPro" id="IPR007379">
    <property type="entry name" value="Tim44-like_dom"/>
</dbReference>
<evidence type="ECO:0000256" key="4">
    <source>
        <dbReference type="ARBA" id="ARBA00023136"/>
    </source>
</evidence>
<gene>
    <name evidence="7" type="ordered locus">Rvan_2627</name>
</gene>
<feature type="domain" description="Tim44-like" evidence="6">
    <location>
        <begin position="86"/>
        <end position="232"/>
    </location>
</feature>
<evidence type="ECO:0000256" key="2">
    <source>
        <dbReference type="ARBA" id="ARBA00009597"/>
    </source>
</evidence>
<dbReference type="Pfam" id="PF04280">
    <property type="entry name" value="Tim44"/>
    <property type="match status" value="1"/>
</dbReference>
<comment type="subcellular location">
    <subcellularLocation>
        <location evidence="1">Membrane</location>
    </subcellularLocation>
</comment>
<dbReference type="Proteomes" id="UP000001399">
    <property type="component" value="Chromosome"/>
</dbReference>
<keyword evidence="4" id="KW-0472">Membrane</keyword>
<dbReference type="SMART" id="SM00978">
    <property type="entry name" value="Tim44"/>
    <property type="match status" value="1"/>
</dbReference>
<dbReference type="KEGG" id="rva:Rvan_2627"/>
<dbReference type="GO" id="GO:0016020">
    <property type="term" value="C:membrane"/>
    <property type="evidence" value="ECO:0007669"/>
    <property type="project" value="UniProtKB-SubCell"/>
</dbReference>
<dbReference type="PIRSF" id="PIRSF031890">
    <property type="entry name" value="UCP031890_transporter_Tim44"/>
    <property type="match status" value="1"/>
</dbReference>
<keyword evidence="8" id="KW-1185">Reference proteome</keyword>
<dbReference type="Gene3D" id="3.10.450.240">
    <property type="match status" value="1"/>
</dbReference>
<dbReference type="GO" id="GO:0051087">
    <property type="term" value="F:protein-folding chaperone binding"/>
    <property type="evidence" value="ECO:0007669"/>
    <property type="project" value="TreeGrafter"/>
</dbReference>
<sequence length="233" mass="25316">MTSEIFDLTNILLLAVAVAIFLRLRSVLGRRTGDEETRLDNYARDAAPTRDNVVPLPRAEPRPGGAPSAGPSVDERLGNVPADSAVRAPLRQIATSDPSFDTASFVNGAKIAYESIITAYAKGDRETLRHLLAPEVFDSFNVVINDREASGETVEFHFIGISSSEIVEAQLLGRVAQVKVRFVSDLVTATRDKHGEVVDGDDKAVRQVTDIWTFSRDVSSPNPNWQLVATDAA</sequence>
<evidence type="ECO:0000259" key="6">
    <source>
        <dbReference type="SMART" id="SM00978"/>
    </source>
</evidence>
<evidence type="ECO:0000313" key="8">
    <source>
        <dbReference type="Proteomes" id="UP000001399"/>
    </source>
</evidence>
<dbReference type="AlphaFoldDB" id="E3I6X3"/>
<dbReference type="InterPro" id="IPR039544">
    <property type="entry name" value="Tim44-like"/>
</dbReference>
<dbReference type="InterPro" id="IPR032710">
    <property type="entry name" value="NTF2-like_dom_sf"/>
</dbReference>
<accession>E3I6X3</accession>